<dbReference type="PANTHER" id="PTHR42791:SF1">
    <property type="entry name" value="N-ACETYLTRANSFERASE DOMAIN-CONTAINING PROTEIN"/>
    <property type="match status" value="1"/>
</dbReference>
<sequence>MTTTATIQTAGPAHLHQVAEILAAASHAGDLADWLVPHHATRARIFPRYFEILAEHALTHGHVHVVDDVGVAVWYALDAYQYVDIADLDRRLAQAVGDHLPHFVALDLAVQAYQPDSRAHHYLAALAVRPGQQGHGTGSLLLHHHLKELDDTRVPSCLVATGARSVTLFRRHGYTKRPPYPLASVAAPLLFPMWRDARSAHDPPSKGPT</sequence>
<accession>A0A1H2CW42</accession>
<organism evidence="2 3">
    <name type="scientific">Actinoplanes derwentensis</name>
    <dbReference type="NCBI Taxonomy" id="113562"/>
    <lineage>
        <taxon>Bacteria</taxon>
        <taxon>Bacillati</taxon>
        <taxon>Actinomycetota</taxon>
        <taxon>Actinomycetes</taxon>
        <taxon>Micromonosporales</taxon>
        <taxon>Micromonosporaceae</taxon>
        <taxon>Actinoplanes</taxon>
    </lineage>
</organism>
<dbReference type="PROSITE" id="PS51186">
    <property type="entry name" value="GNAT"/>
    <property type="match status" value="1"/>
</dbReference>
<dbReference type="STRING" id="113562.SAMN04489716_6997"/>
<reference evidence="2 3" key="1">
    <citation type="submission" date="2016-10" db="EMBL/GenBank/DDBJ databases">
        <authorList>
            <person name="de Groot N.N."/>
        </authorList>
    </citation>
    <scope>NUCLEOTIDE SEQUENCE [LARGE SCALE GENOMIC DNA]</scope>
    <source>
        <strain evidence="2 3">DSM 43941</strain>
    </source>
</reference>
<gene>
    <name evidence="2" type="ORF">SAMN04489716_6997</name>
</gene>
<dbReference type="AlphaFoldDB" id="A0A1H2CW42"/>
<proteinExistence type="predicted"/>
<feature type="domain" description="N-acetyltransferase" evidence="1">
    <location>
        <begin position="53"/>
        <end position="198"/>
    </location>
</feature>
<evidence type="ECO:0000313" key="2">
    <source>
        <dbReference type="EMBL" id="SDT74487.1"/>
    </source>
</evidence>
<dbReference type="RefSeq" id="WP_092550924.1">
    <property type="nucleotide sequence ID" value="NZ_BOMJ01000003.1"/>
</dbReference>
<dbReference type="PANTHER" id="PTHR42791">
    <property type="entry name" value="GNAT FAMILY ACETYLTRANSFERASE"/>
    <property type="match status" value="1"/>
</dbReference>
<dbReference type="InterPro" id="IPR000182">
    <property type="entry name" value="GNAT_dom"/>
</dbReference>
<keyword evidence="2" id="KW-0808">Transferase</keyword>
<evidence type="ECO:0000259" key="1">
    <source>
        <dbReference type="PROSITE" id="PS51186"/>
    </source>
</evidence>
<dbReference type="Proteomes" id="UP000198688">
    <property type="component" value="Chromosome I"/>
</dbReference>
<dbReference type="InterPro" id="IPR052523">
    <property type="entry name" value="Trichothecene_AcTrans"/>
</dbReference>
<keyword evidence="3" id="KW-1185">Reference proteome</keyword>
<dbReference type="InterPro" id="IPR016181">
    <property type="entry name" value="Acyl_CoA_acyltransferase"/>
</dbReference>
<dbReference type="SUPFAM" id="SSF55729">
    <property type="entry name" value="Acyl-CoA N-acyltransferases (Nat)"/>
    <property type="match status" value="1"/>
</dbReference>
<dbReference type="Pfam" id="PF00583">
    <property type="entry name" value="Acetyltransf_1"/>
    <property type="match status" value="1"/>
</dbReference>
<dbReference type="GO" id="GO:0016747">
    <property type="term" value="F:acyltransferase activity, transferring groups other than amino-acyl groups"/>
    <property type="evidence" value="ECO:0007669"/>
    <property type="project" value="InterPro"/>
</dbReference>
<name>A0A1H2CW42_9ACTN</name>
<dbReference type="Gene3D" id="3.40.630.30">
    <property type="match status" value="1"/>
</dbReference>
<dbReference type="OrthoDB" id="7057833at2"/>
<evidence type="ECO:0000313" key="3">
    <source>
        <dbReference type="Proteomes" id="UP000198688"/>
    </source>
</evidence>
<protein>
    <submittedName>
        <fullName evidence="2">Acetyltransferase (GNAT) domain-containing protein</fullName>
    </submittedName>
</protein>
<dbReference type="EMBL" id="LT629758">
    <property type="protein sequence ID" value="SDT74487.1"/>
    <property type="molecule type" value="Genomic_DNA"/>
</dbReference>